<dbReference type="OrthoDB" id="5985073at2759"/>
<comment type="caution">
    <text evidence="13">Lacks conserved residue(s) required for the propagation of feature annotation.</text>
</comment>
<dbReference type="SUPFAM" id="SSF53955">
    <property type="entry name" value="Lysozyme-like"/>
    <property type="match status" value="1"/>
</dbReference>
<dbReference type="PROSITE" id="PS00026">
    <property type="entry name" value="CHIT_BIND_I_1"/>
    <property type="match status" value="1"/>
</dbReference>
<feature type="disulfide bond" evidence="12 13">
    <location>
        <begin position="34"/>
        <end position="46"/>
    </location>
</feature>
<feature type="disulfide bond" evidence="12">
    <location>
        <begin position="244"/>
        <end position="276"/>
    </location>
</feature>
<keyword evidence="9" id="KW-0326">Glycosidase</keyword>
<feature type="signal peptide" evidence="14">
    <location>
        <begin position="1"/>
        <end position="29"/>
    </location>
</feature>
<dbReference type="Gramene" id="TraesROB_scaffold_075900_01G000100.1">
    <property type="protein sequence ID" value="TraesROB_scaffold_075900_01G000100.1"/>
    <property type="gene ID" value="TraesROB_scaffold_075900_01G000100"/>
</dbReference>
<dbReference type="RefSeq" id="XP_044458029.1">
    <property type="nucleotide sequence ID" value="XM_044602094.1"/>
</dbReference>
<organism evidence="16">
    <name type="scientific">Triticum aestivum</name>
    <name type="common">Wheat</name>
    <dbReference type="NCBI Taxonomy" id="4565"/>
    <lineage>
        <taxon>Eukaryota</taxon>
        <taxon>Viridiplantae</taxon>
        <taxon>Streptophyta</taxon>
        <taxon>Embryophyta</taxon>
        <taxon>Tracheophyta</taxon>
        <taxon>Spermatophyta</taxon>
        <taxon>Magnoliopsida</taxon>
        <taxon>Liliopsida</taxon>
        <taxon>Poales</taxon>
        <taxon>Poaceae</taxon>
        <taxon>BOP clade</taxon>
        <taxon>Pooideae</taxon>
        <taxon>Triticodae</taxon>
        <taxon>Triticeae</taxon>
        <taxon>Triticinae</taxon>
        <taxon>Triticum</taxon>
    </lineage>
</organism>
<reference evidence="16" key="2">
    <citation type="submission" date="2018-10" db="UniProtKB">
        <authorList>
            <consortium name="EnsemblPlants"/>
        </authorList>
    </citation>
    <scope>IDENTIFICATION</scope>
</reference>
<evidence type="ECO:0000256" key="7">
    <source>
        <dbReference type="ARBA" id="ARBA00023157"/>
    </source>
</evidence>
<feature type="disulfide bond" evidence="12">
    <location>
        <begin position="96"/>
        <end position="145"/>
    </location>
</feature>
<dbReference type="Pfam" id="PF00187">
    <property type="entry name" value="Chitin_bind_1"/>
    <property type="match status" value="1"/>
</dbReference>
<dbReference type="Gramene" id="TraesRN2A0100835900.1">
    <property type="protein sequence ID" value="TraesRN2A0100835900.1"/>
    <property type="gene ID" value="TraesRN2A0100835900"/>
</dbReference>
<dbReference type="EnsemblPlants" id="TraesCS2A02G350700.1">
    <property type="protein sequence ID" value="TraesCS2A02G350700.1"/>
    <property type="gene ID" value="TraesCS2A02G350700"/>
</dbReference>
<feature type="domain" description="Chitin-binding type-1" evidence="15">
    <location>
        <begin position="29"/>
        <end position="64"/>
    </location>
</feature>
<comment type="catalytic activity">
    <reaction evidence="1">
        <text>Random endo-hydrolysis of N-acetyl-beta-D-glucosaminide (1-&gt;4)-beta-linkages in chitin and chitodextrins.</text>
        <dbReference type="EC" id="3.2.1.14"/>
    </reaction>
</comment>
<dbReference type="Gene3D" id="1.10.530.10">
    <property type="match status" value="1"/>
</dbReference>
<feature type="disulfide bond" evidence="12">
    <location>
        <begin position="158"/>
        <end position="167"/>
    </location>
</feature>
<dbReference type="InterPro" id="IPR036861">
    <property type="entry name" value="Endochitinase-like_sf"/>
</dbReference>
<dbReference type="Gramene" id="TraesWEE_scaffold_048868_01G000300.1">
    <property type="protein sequence ID" value="TraesWEE_scaffold_048868_01G000300.1"/>
    <property type="gene ID" value="TraesWEE_scaffold_048868_01G000300"/>
</dbReference>
<dbReference type="GO" id="GO:0006032">
    <property type="term" value="P:chitin catabolic process"/>
    <property type="evidence" value="ECO:0007669"/>
    <property type="project" value="UniProtKB-KW"/>
</dbReference>
<dbReference type="CDD" id="cd00035">
    <property type="entry name" value="ChtBD1"/>
    <property type="match status" value="1"/>
</dbReference>
<feature type="disulfide bond" evidence="12 13">
    <location>
        <begin position="39"/>
        <end position="53"/>
    </location>
</feature>
<dbReference type="GeneID" id="123189632"/>
<dbReference type="InterPro" id="IPR016283">
    <property type="entry name" value="Glyco_hydro_19"/>
</dbReference>
<evidence type="ECO:0000256" key="9">
    <source>
        <dbReference type="ARBA" id="ARBA00023295"/>
    </source>
</evidence>
<dbReference type="Gramene" id="TraesCAD_scaffold_071264_01G000100.1">
    <property type="protein sequence ID" value="TraesCAD_scaffold_071264_01G000100.1"/>
    <property type="gene ID" value="TraesCAD_scaffold_071264_01G000100"/>
</dbReference>
<keyword evidence="8" id="KW-0119">Carbohydrate metabolism</keyword>
<feature type="chain" id="PRO_5043171500" description="chitinase" evidence="14">
    <location>
        <begin position="30"/>
        <end position="276"/>
    </location>
</feature>
<dbReference type="Gramene" id="TraesJAG2A03G00737040.1">
    <property type="protein sequence ID" value="TraesJAG2A03G00737040.1"/>
    <property type="gene ID" value="TraesJAG2A03G00737040"/>
</dbReference>
<dbReference type="InterPro" id="IPR001002">
    <property type="entry name" value="Chitin-bd_1"/>
</dbReference>
<dbReference type="Pfam" id="PF00182">
    <property type="entry name" value="Glyco_hydro_19"/>
    <property type="match status" value="2"/>
</dbReference>
<dbReference type="Gramene" id="TraesPARA_EIv1.0_0379870.1">
    <property type="protein sequence ID" value="TraesPARA_EIv1.0_0379870.1.CDS"/>
    <property type="gene ID" value="TraesPARA_EIv1.0_0379870"/>
</dbReference>
<keyword evidence="4 14" id="KW-0732">Signal</keyword>
<evidence type="ECO:0000256" key="4">
    <source>
        <dbReference type="ARBA" id="ARBA00022729"/>
    </source>
</evidence>
<dbReference type="GO" id="GO:0008843">
    <property type="term" value="F:endochitinase activity"/>
    <property type="evidence" value="ECO:0007669"/>
    <property type="project" value="UniProtKB-EC"/>
</dbReference>
<dbReference type="GO" id="GO:0016998">
    <property type="term" value="P:cell wall macromolecule catabolic process"/>
    <property type="evidence" value="ECO:0007669"/>
    <property type="project" value="InterPro"/>
</dbReference>
<dbReference type="Gramene" id="TraesSTA2A03G00735120.1">
    <property type="protein sequence ID" value="TraesSTA2A03G00735120.1"/>
    <property type="gene ID" value="TraesSTA2A03G00735120"/>
</dbReference>
<keyword evidence="3 13" id="KW-0147">Chitin-binding</keyword>
<dbReference type="CDD" id="cd00325">
    <property type="entry name" value="chitinase_GH19"/>
    <property type="match status" value="1"/>
</dbReference>
<evidence type="ECO:0000256" key="3">
    <source>
        <dbReference type="ARBA" id="ARBA00022669"/>
    </source>
</evidence>
<evidence type="ECO:0000313" key="17">
    <source>
        <dbReference type="Proteomes" id="UP000019116"/>
    </source>
</evidence>
<evidence type="ECO:0000256" key="6">
    <source>
        <dbReference type="ARBA" id="ARBA00023024"/>
    </source>
</evidence>
<evidence type="ECO:0000256" key="2">
    <source>
        <dbReference type="ARBA" id="ARBA00012729"/>
    </source>
</evidence>
<accession>A0A3B6B2F0</accession>
<dbReference type="GO" id="GO:0004568">
    <property type="term" value="F:chitinase activity"/>
    <property type="evidence" value="ECO:0000318"/>
    <property type="project" value="GO_Central"/>
</dbReference>
<evidence type="ECO:0000256" key="5">
    <source>
        <dbReference type="ARBA" id="ARBA00022801"/>
    </source>
</evidence>
<dbReference type="Gramene" id="TraesJUL2A03G00741580.1">
    <property type="protein sequence ID" value="TraesJUL2A03G00741580.1"/>
    <property type="gene ID" value="TraesJUL2A03G00741580"/>
</dbReference>
<evidence type="ECO:0000256" key="1">
    <source>
        <dbReference type="ARBA" id="ARBA00000822"/>
    </source>
</evidence>
<name>A0A3B6B2F0_WHEAT</name>
<dbReference type="PIRSF" id="PIRSF001060">
    <property type="entry name" value="Endochitinase"/>
    <property type="match status" value="1"/>
</dbReference>
<dbReference type="PROSITE" id="PS00774">
    <property type="entry name" value="CHITINASE_19_2"/>
    <property type="match status" value="1"/>
</dbReference>
<sequence length="276" mass="28998">MARSPMAMLPFLALGVAALVLSAAGMVAAQKCGCRANECCSQYGYCGTTDAYCGKGCQSGPCTASGGGGGGSGVSVESVVTKAFFNGIKSRAGNGCAGKSFYTRRSFLAGARANPNFGKGSTSDDGKREIAAFFAHVTHETGHMCYIEEIGGARQNYCDRKYTQWPCASGKGYYGRGPLQLTWNYNYGAAGKSVGFDGLKNPEKVAQDPEVAFKAALWFWMNNVKQVLPRGFGATTRAINSGECNGGNAAAMNARAGYYRAYCRQFGVDPGSSLTC</sequence>
<evidence type="ECO:0000256" key="11">
    <source>
        <dbReference type="PIRSR" id="PIRSR001060-1"/>
    </source>
</evidence>
<evidence type="ECO:0000313" key="16">
    <source>
        <dbReference type="EnsemblPlants" id="TraesCS2A02G350700.1"/>
    </source>
</evidence>
<gene>
    <name evidence="16" type="primary">LOC123189632</name>
</gene>
<dbReference type="Gene3D" id="3.30.20.10">
    <property type="entry name" value="Endochitinase, domain 2"/>
    <property type="match status" value="1"/>
</dbReference>
<dbReference type="InterPro" id="IPR023346">
    <property type="entry name" value="Lysozyme-like_dom_sf"/>
</dbReference>
<dbReference type="Gene3D" id="3.30.60.10">
    <property type="entry name" value="Endochitinase-like"/>
    <property type="match status" value="1"/>
</dbReference>
<dbReference type="GO" id="GO:0000272">
    <property type="term" value="P:polysaccharide catabolic process"/>
    <property type="evidence" value="ECO:0007669"/>
    <property type="project" value="UniProtKB-KW"/>
</dbReference>
<keyword evidence="17" id="KW-1185">Reference proteome</keyword>
<dbReference type="Gramene" id="TraesLDM2A03G00739440.1">
    <property type="protein sequence ID" value="TraesLDM2A03G00739440.1"/>
    <property type="gene ID" value="TraesLDM2A03G00739440"/>
</dbReference>
<dbReference type="Gramene" id="TraesARI2A03G00744450.1">
    <property type="protein sequence ID" value="TraesARI2A03G00744450.1"/>
    <property type="gene ID" value="TraesARI2A03G00744450"/>
</dbReference>
<keyword evidence="5" id="KW-0378">Hydrolase</keyword>
<proteinExistence type="predicted"/>
<dbReference type="PROSITE" id="PS50941">
    <property type="entry name" value="CHIT_BIND_I_2"/>
    <property type="match status" value="1"/>
</dbReference>
<dbReference type="SMR" id="A0A3B6B2F0"/>
<dbReference type="Gramene" id="TraesCS2A02G350700.1">
    <property type="protein sequence ID" value="TraesCS2A02G350700.1"/>
    <property type="gene ID" value="TraesCS2A02G350700"/>
</dbReference>
<evidence type="ECO:0000256" key="10">
    <source>
        <dbReference type="ARBA" id="ARBA00023326"/>
    </source>
</evidence>
<dbReference type="Gramene" id="TraesCLE_scaffold_162744_01G000100.1">
    <property type="protein sequence ID" value="TraesCLE_scaffold_162744_01G000100.1"/>
    <property type="gene ID" value="TraesCLE_scaffold_162744_01G000100"/>
</dbReference>
<dbReference type="Gramene" id="TraesKAR2A01G0371630.1">
    <property type="protein sequence ID" value="cds.TraesKAR2A01G0371630.1"/>
    <property type="gene ID" value="TraesKAR2A01G0371630"/>
</dbReference>
<keyword evidence="7 12" id="KW-1015">Disulfide bond</keyword>
<dbReference type="EC" id="3.2.1.14" evidence="2"/>
<dbReference type="PANTHER" id="PTHR22595">
    <property type="entry name" value="CHITINASE-RELATED"/>
    <property type="match status" value="1"/>
</dbReference>
<protein>
    <recommendedName>
        <fullName evidence="2">chitinase</fullName>
        <ecNumber evidence="2">3.2.1.14</ecNumber>
    </recommendedName>
</protein>
<dbReference type="STRING" id="4565.A0A3B6B2F0"/>
<dbReference type="PANTHER" id="PTHR22595:SF197">
    <property type="entry name" value="CHITINASE FAMILY PROTEIN"/>
    <property type="match status" value="1"/>
</dbReference>
<feature type="active site" description="Proton donor" evidence="11">
    <location>
        <position position="140"/>
    </location>
</feature>
<keyword evidence="10" id="KW-0624">Polysaccharide degradation</keyword>
<evidence type="ECO:0000256" key="8">
    <source>
        <dbReference type="ARBA" id="ARBA00023277"/>
    </source>
</evidence>
<dbReference type="InterPro" id="IPR018371">
    <property type="entry name" value="Chitin-binding_1_CS"/>
</dbReference>
<dbReference type="OMA" id="NSNCHNA"/>
<dbReference type="GO" id="GO:0008061">
    <property type="term" value="F:chitin binding"/>
    <property type="evidence" value="ECO:0007669"/>
    <property type="project" value="UniProtKB-UniRule"/>
</dbReference>
<evidence type="ECO:0000259" key="15">
    <source>
        <dbReference type="PROSITE" id="PS50941"/>
    </source>
</evidence>
<dbReference type="GO" id="GO:0005576">
    <property type="term" value="C:extracellular region"/>
    <property type="evidence" value="ECO:0007669"/>
    <property type="project" value="UniProtKB-ARBA"/>
</dbReference>
<dbReference type="SUPFAM" id="SSF57016">
    <property type="entry name" value="Plant lectins/antimicrobial peptides"/>
    <property type="match status" value="1"/>
</dbReference>
<reference evidence="16" key="1">
    <citation type="submission" date="2018-08" db="EMBL/GenBank/DDBJ databases">
        <authorList>
            <person name="Rossello M."/>
        </authorList>
    </citation>
    <scope>NUCLEOTIDE SEQUENCE [LARGE SCALE GENOMIC DNA]</scope>
    <source>
        <strain evidence="16">cv. Chinese Spring</strain>
    </source>
</reference>
<dbReference type="InterPro" id="IPR000726">
    <property type="entry name" value="Glyco_hydro_19_cat"/>
</dbReference>
<evidence type="ECO:0000256" key="12">
    <source>
        <dbReference type="PIRSR" id="PIRSR001060-2"/>
    </source>
</evidence>
<keyword evidence="6" id="KW-0146">Chitin degradation</keyword>
<dbReference type="Gramene" id="TraesCS2A03G0857500.1">
    <property type="protein sequence ID" value="TraesCS2A03G0857500.1.CDS"/>
    <property type="gene ID" value="TraesCS2A03G0857500"/>
</dbReference>
<evidence type="ECO:0000256" key="13">
    <source>
        <dbReference type="PROSITE-ProRule" id="PRU00261"/>
    </source>
</evidence>
<dbReference type="Gramene" id="TraesMAC2A03G00735560.1">
    <property type="protein sequence ID" value="TraesMAC2A03G00735560.1"/>
    <property type="gene ID" value="TraesMAC2A03G00735560"/>
</dbReference>
<dbReference type="FunFam" id="3.30.20.10:FF:000001">
    <property type="entry name" value="Endochitinase (Chitinase)"/>
    <property type="match status" value="1"/>
</dbReference>
<dbReference type="Proteomes" id="UP000019116">
    <property type="component" value="Chromosome 2A"/>
</dbReference>
<dbReference type="SMART" id="SM00270">
    <property type="entry name" value="ChtBD1"/>
    <property type="match status" value="1"/>
</dbReference>
<dbReference type="AlphaFoldDB" id="A0A3B6B2F0"/>
<evidence type="ECO:0000256" key="14">
    <source>
        <dbReference type="SAM" id="SignalP"/>
    </source>
</evidence>